<evidence type="ECO:0008006" key="9">
    <source>
        <dbReference type="Google" id="ProtNLM"/>
    </source>
</evidence>
<feature type="chain" id="PRO_5012824113" description="Serine peptidase" evidence="6">
    <location>
        <begin position="17"/>
        <end position="550"/>
    </location>
</feature>
<reference evidence="7 8" key="1">
    <citation type="submission" date="2016-06" db="EMBL/GenBank/DDBJ databases">
        <authorList>
            <person name="Kjaerup R.B."/>
            <person name="Dalgaard T.S."/>
            <person name="Juul-Madsen H.R."/>
        </authorList>
    </citation>
    <scope>NUCLEOTIDE SEQUENCE [LARGE SCALE GENOMIC DNA]</scope>
</reference>
<evidence type="ECO:0000256" key="1">
    <source>
        <dbReference type="ARBA" id="ARBA00011079"/>
    </source>
</evidence>
<dbReference type="AlphaFoldDB" id="A0A1X7RMF5"/>
<dbReference type="PANTHER" id="PTHR11010">
    <property type="entry name" value="PROTEASE S28 PRO-X CARBOXYPEPTIDASE-RELATED"/>
    <property type="match status" value="1"/>
</dbReference>
<dbReference type="Gene3D" id="3.40.50.1820">
    <property type="entry name" value="alpha/beta hydrolase"/>
    <property type="match status" value="2"/>
</dbReference>
<dbReference type="PANTHER" id="PTHR11010:SF23">
    <property type="entry name" value="SERINE PEPTIDASE"/>
    <property type="match status" value="1"/>
</dbReference>
<dbReference type="Pfam" id="PF05577">
    <property type="entry name" value="Peptidase_S28"/>
    <property type="match status" value="1"/>
</dbReference>
<organism evidence="7 8">
    <name type="scientific">Zymoseptoria tritici (strain ST99CH_3D7)</name>
    <dbReference type="NCBI Taxonomy" id="1276538"/>
    <lineage>
        <taxon>Eukaryota</taxon>
        <taxon>Fungi</taxon>
        <taxon>Dikarya</taxon>
        <taxon>Ascomycota</taxon>
        <taxon>Pezizomycotina</taxon>
        <taxon>Dothideomycetes</taxon>
        <taxon>Dothideomycetidae</taxon>
        <taxon>Mycosphaerellales</taxon>
        <taxon>Mycosphaerellaceae</taxon>
        <taxon>Zymoseptoria</taxon>
    </lineage>
</organism>
<dbReference type="InterPro" id="IPR008758">
    <property type="entry name" value="Peptidase_S28"/>
</dbReference>
<evidence type="ECO:0000256" key="6">
    <source>
        <dbReference type="SAM" id="SignalP"/>
    </source>
</evidence>
<sequence length="550" mass="60428">MRFGLALLAGAAAVEAHNGHHDRPGKWDWNGGYPYGGCNSQHLPGTPPKPGSLNATFAQLIDHSNPSLGTFEQFYFYDTTYWKGPGSPVILFTPGEVNATRYTSYLTTNRTTGVLAQEIGAATIVLEHRYWGVSSPFSDLTTANLKYLTLENSIKDLTHFARTVDLPFATKRHPSNAKDVPWVTMGGSYSGALSAWTASVDPGTYWAYHASSAPVQAISDYWSYFLPVQQGMPKNCSQDVSLVIDHMDGILVNGTEDEAKELKALFGLQDVSHNDDFMAALENGPWLWQGNQFYNTSGFFTWCDYVEDSVNATGSSVAGPSGVGVEKALAGYAKWFKEVQLPGYCESYDYFHGENNTECFDTYNPDSPMFTDTSLSNTVDRQWVYMTCNEPFGYWQTGAPADRPSIVSRLVTPEYWIRMCGLYFPAGPDGETYGIAKGVTEEDVNAYTGGWDITNTTRLIYVNGGYDPWRESGVSSSDLRPGGPLQSTNEVPVLVVPGGFHTSDLITMNGAVNAGAKEVIDCVVAQLKEWVGEWPKQGRSEKRPRASSPH</sequence>
<dbReference type="GO" id="GO:0006508">
    <property type="term" value="P:proteolysis"/>
    <property type="evidence" value="ECO:0007669"/>
    <property type="project" value="UniProtKB-KW"/>
</dbReference>
<evidence type="ECO:0000256" key="5">
    <source>
        <dbReference type="ARBA" id="ARBA00023180"/>
    </source>
</evidence>
<evidence type="ECO:0000313" key="7">
    <source>
        <dbReference type="EMBL" id="SMQ48583.1"/>
    </source>
</evidence>
<keyword evidence="2" id="KW-0645">Protease</keyword>
<proteinExistence type="inferred from homology"/>
<evidence type="ECO:0000256" key="4">
    <source>
        <dbReference type="ARBA" id="ARBA00022801"/>
    </source>
</evidence>
<feature type="signal peptide" evidence="6">
    <location>
        <begin position="1"/>
        <end position="16"/>
    </location>
</feature>
<gene>
    <name evidence="7" type="ORF">ZT3D7_G3733</name>
</gene>
<comment type="similarity">
    <text evidence="1">Belongs to the peptidase S28 family.</text>
</comment>
<dbReference type="SUPFAM" id="SSF53474">
    <property type="entry name" value="alpha/beta-Hydrolases"/>
    <property type="match status" value="1"/>
</dbReference>
<protein>
    <recommendedName>
        <fullName evidence="9">Serine peptidase</fullName>
    </recommendedName>
</protein>
<keyword evidence="5" id="KW-0325">Glycoprotein</keyword>
<dbReference type="EMBL" id="LT853694">
    <property type="protein sequence ID" value="SMQ48583.1"/>
    <property type="molecule type" value="Genomic_DNA"/>
</dbReference>
<dbReference type="GO" id="GO:0070008">
    <property type="term" value="F:serine-type exopeptidase activity"/>
    <property type="evidence" value="ECO:0007669"/>
    <property type="project" value="InterPro"/>
</dbReference>
<dbReference type="InterPro" id="IPR029058">
    <property type="entry name" value="AB_hydrolase_fold"/>
</dbReference>
<evidence type="ECO:0000313" key="8">
    <source>
        <dbReference type="Proteomes" id="UP000215127"/>
    </source>
</evidence>
<keyword evidence="3 6" id="KW-0732">Signal</keyword>
<dbReference type="GO" id="GO:0008239">
    <property type="term" value="F:dipeptidyl-peptidase activity"/>
    <property type="evidence" value="ECO:0007669"/>
    <property type="project" value="TreeGrafter"/>
</dbReference>
<dbReference type="FunFam" id="3.40.50.1820:FF:000165">
    <property type="entry name" value="Serine peptidase, putative"/>
    <property type="match status" value="1"/>
</dbReference>
<accession>A0A1X7RMF5</accession>
<dbReference type="Proteomes" id="UP000215127">
    <property type="component" value="Chromosome 3"/>
</dbReference>
<evidence type="ECO:0000256" key="3">
    <source>
        <dbReference type="ARBA" id="ARBA00022729"/>
    </source>
</evidence>
<keyword evidence="4" id="KW-0378">Hydrolase</keyword>
<name>A0A1X7RMF5_ZYMT9</name>
<keyword evidence="8" id="KW-1185">Reference proteome</keyword>
<evidence type="ECO:0000256" key="2">
    <source>
        <dbReference type="ARBA" id="ARBA00022670"/>
    </source>
</evidence>